<feature type="domain" description="DUF7379" evidence="2">
    <location>
        <begin position="133"/>
        <end position="212"/>
    </location>
</feature>
<dbReference type="Gene3D" id="1.25.40.10">
    <property type="entry name" value="Tetratricopeptide repeat domain"/>
    <property type="match status" value="1"/>
</dbReference>
<dbReference type="SUPFAM" id="SSF48452">
    <property type="entry name" value="TPR-like"/>
    <property type="match status" value="1"/>
</dbReference>
<feature type="domain" description="CHAT" evidence="1">
    <location>
        <begin position="927"/>
        <end position="1162"/>
    </location>
</feature>
<dbReference type="InterPro" id="IPR029058">
    <property type="entry name" value="AB_hydrolase_fold"/>
</dbReference>
<dbReference type="InterPro" id="IPR024983">
    <property type="entry name" value="CHAT_dom"/>
</dbReference>
<proteinExistence type="predicted"/>
<accession>A0A0F6W8R1</accession>
<evidence type="ECO:0000259" key="1">
    <source>
        <dbReference type="Pfam" id="PF12770"/>
    </source>
</evidence>
<dbReference type="Pfam" id="PF24096">
    <property type="entry name" value="DUF7379"/>
    <property type="match status" value="1"/>
</dbReference>
<protein>
    <submittedName>
        <fullName evidence="3">Uncharacterized protein</fullName>
    </submittedName>
</protein>
<reference evidence="3 4" key="1">
    <citation type="submission" date="2015-03" db="EMBL/GenBank/DDBJ databases">
        <title>Genome assembly of Sandaracinus amylolyticus DSM 53668.</title>
        <authorList>
            <person name="Sharma G."/>
            <person name="Subramanian S."/>
        </authorList>
    </citation>
    <scope>NUCLEOTIDE SEQUENCE [LARGE SCALE GENOMIC DNA]</scope>
    <source>
        <strain evidence="3 4">DSM 53668</strain>
    </source>
</reference>
<keyword evidence="4" id="KW-1185">Reference proteome</keyword>
<dbReference type="EMBL" id="CP011125">
    <property type="protein sequence ID" value="AKF10202.1"/>
    <property type="molecule type" value="Genomic_DNA"/>
</dbReference>
<dbReference type="InterPro" id="IPR055803">
    <property type="entry name" value="DUF7379"/>
</dbReference>
<dbReference type="Proteomes" id="UP000034883">
    <property type="component" value="Chromosome"/>
</dbReference>
<gene>
    <name evidence="3" type="ORF">DB32_007351</name>
</gene>
<dbReference type="Gene3D" id="3.40.50.1820">
    <property type="entry name" value="alpha/beta hydrolase"/>
    <property type="match status" value="1"/>
</dbReference>
<name>A0A0F6W8R1_9BACT</name>
<dbReference type="Pfam" id="PF12770">
    <property type="entry name" value="CHAT"/>
    <property type="match status" value="1"/>
</dbReference>
<evidence type="ECO:0000313" key="4">
    <source>
        <dbReference type="Proteomes" id="UP000034883"/>
    </source>
</evidence>
<dbReference type="Gene3D" id="3.40.50.1460">
    <property type="match status" value="1"/>
</dbReference>
<evidence type="ECO:0000259" key="2">
    <source>
        <dbReference type="Pfam" id="PF24096"/>
    </source>
</evidence>
<dbReference type="STRING" id="927083.DB32_007351"/>
<sequence>MRAMAERLGKFGSIEIVQDPTRSAVDGDAPSSALRVVEDEDEHGYRRWARSASVLPTTRSSQRRLLQLKLDVDPADLSAVVEHFGELAGDVGVKQILALERKLLGAGGDRLEQWNGEWETVAGAASTGERATVFIHGFASTPEAAFKNLPASLGGPLFALRHHTLGKSPIDNAIALANALPGGAMIDLVTHSRGGLVGELMCRANLSRDERQDALVWLARAENPEARALAGVLETLDGVLIQKKLRVGRFVRVACPAAGTSLVGRLPAVLGHMLNVTQWALQLGGADEAASNAFAFAKAAFLSIIGRGIDASVLPGVAAMRSEGPFVRALAATRPTELPLTPIGVAAAAELMTGPARWLSLQASRLVFASDHDFVVDTTSMSAGFPRRARERGWVRRHRSLHHLSYFGDGEARSVIERAAKGEAVPEDAVVRMRASSAPRGKVLLLPDASTTHFEHNGEARWPSTASVLHQRDPKGETWTAARAAPSARYDDLAQALASAGYELVAEGAIEPDQAVAVIGHGTGAARLPKDHGRALALGRAGNVARRRALLRRRLVELAPASTEPLRDALVERVVVDASEAPPPGVPVVLAAEDEAWPHRDRQVRAGATFGRLLADPAVHGLVVRFVEDATLPPSAPPRAIPVADGADIPALLRLPTEHDLVAAALGDEPAAPARPKVIAKVVHGALSSAKDRGDDPPTALVIPHYDGEPLPRLGRVEGWSLVERHQQLGVLPIGGEVLVTEDVAIVSLGSSYAVTARSLAAIVQRALLRLFVPREKKAEQKLERLAVGVQLVGSRPGEGVSVEEAAVAIAEGAHDAADQLGIELVVRITERHEDLAIRATRALARYASRGERIATEAMARGSGYLGARAASAGERRLTRWSIEYHGAQKLRFRVSDGGAAPRTLEHTVPSTVVDGLALVPPDLRKGATALELELDEVSASYAWESIVVDGAPLALRHPIVRRLRDVRGGEGREAVAHRAVVIGDPADGGGELSEARLEAMGVSGLLERAGYEVTTLAQRSGEDAVRALFAAPVRILHVAAHGTAQSGGKVALGGGLLLDGALASAMETCPTVVVLNACEAGRVASSSMSSLAAAFMSRGARVFVGAARKVPDSLARVFAMELYRGLLAGATLADAVCSARIALEREDRGREVWSAYQCYGDPAFTLRGGGSTEPGAFVSGAEVIEVAISIMGDAQVGMRGELPALRERAAALRAVLDAPALATGRALERVAAVHRALGMDEDAIELFVRALGSEEPPLTTVEYLADLLSRNEARPDVERAAALLDSLHQVHPTSERCRLLAQVRLHQGRADAALELYGRAAELVERERRRDIDSQRLRIWAEHQLARRALGRGAMTHPRPDLLSGGTTTARERLPALLADLATAKGEAVAEIARAIHADVSRRAIVLGQRATRDLLRLFAAIGPGFRELADAASALEKEEA</sequence>
<dbReference type="InterPro" id="IPR011990">
    <property type="entry name" value="TPR-like_helical_dom_sf"/>
</dbReference>
<evidence type="ECO:0000313" key="3">
    <source>
        <dbReference type="EMBL" id="AKF10202.1"/>
    </source>
</evidence>
<dbReference type="KEGG" id="samy:DB32_007351"/>
<organism evidence="3 4">
    <name type="scientific">Sandaracinus amylolyticus</name>
    <dbReference type="NCBI Taxonomy" id="927083"/>
    <lineage>
        <taxon>Bacteria</taxon>
        <taxon>Pseudomonadati</taxon>
        <taxon>Myxococcota</taxon>
        <taxon>Polyangia</taxon>
        <taxon>Polyangiales</taxon>
        <taxon>Sandaracinaceae</taxon>
        <taxon>Sandaracinus</taxon>
    </lineage>
</organism>